<accession>A0A183A4B3</accession>
<reference evidence="1 2" key="2">
    <citation type="submission" date="2018-11" db="EMBL/GenBank/DDBJ databases">
        <authorList>
            <consortium name="Pathogen Informatics"/>
        </authorList>
    </citation>
    <scope>NUCLEOTIDE SEQUENCE [LARGE SCALE GENOMIC DNA]</scope>
    <source>
        <strain evidence="1 2">Egypt</strain>
    </source>
</reference>
<evidence type="ECO:0000313" key="3">
    <source>
        <dbReference type="WBParaSite" id="ECPE_0000179801-mRNA-1"/>
    </source>
</evidence>
<reference evidence="3" key="1">
    <citation type="submission" date="2016-06" db="UniProtKB">
        <authorList>
            <consortium name="WormBaseParasite"/>
        </authorList>
    </citation>
    <scope>IDENTIFICATION</scope>
</reference>
<dbReference type="Proteomes" id="UP000272942">
    <property type="component" value="Unassembled WGS sequence"/>
</dbReference>
<evidence type="ECO:0000313" key="2">
    <source>
        <dbReference type="Proteomes" id="UP000272942"/>
    </source>
</evidence>
<dbReference type="AlphaFoldDB" id="A0A183A4B3"/>
<evidence type="ECO:0000313" key="1">
    <source>
        <dbReference type="EMBL" id="VDP46582.1"/>
    </source>
</evidence>
<sequence length="122" mass="13401">MISDVPFYAAISGSFAESNPGKCFRGEAANYLYLSIDMLNSQLVIHNKDPILGNLMFEAGVIGMDDEKLNRVQPTSLLEAIQNVLDLLMIAKDESRDVATELTRVSSAVLCGLQLKFCNRCV</sequence>
<keyword evidence="2" id="KW-1185">Reference proteome</keyword>
<proteinExistence type="predicted"/>
<dbReference type="OrthoDB" id="6253717at2759"/>
<protein>
    <submittedName>
        <fullName evidence="3">ARM repeat superfamily protein</fullName>
    </submittedName>
</protein>
<dbReference type="WBParaSite" id="ECPE_0000179801-mRNA-1">
    <property type="protein sequence ID" value="ECPE_0000179801-mRNA-1"/>
    <property type="gene ID" value="ECPE_0000179801"/>
</dbReference>
<organism evidence="3">
    <name type="scientific">Echinostoma caproni</name>
    <dbReference type="NCBI Taxonomy" id="27848"/>
    <lineage>
        <taxon>Eukaryota</taxon>
        <taxon>Metazoa</taxon>
        <taxon>Spiralia</taxon>
        <taxon>Lophotrochozoa</taxon>
        <taxon>Platyhelminthes</taxon>
        <taxon>Trematoda</taxon>
        <taxon>Digenea</taxon>
        <taxon>Plagiorchiida</taxon>
        <taxon>Echinostomata</taxon>
        <taxon>Echinostomatoidea</taxon>
        <taxon>Echinostomatidae</taxon>
        <taxon>Echinostoma</taxon>
    </lineage>
</organism>
<dbReference type="EMBL" id="UZAN01015590">
    <property type="protein sequence ID" value="VDP46582.1"/>
    <property type="molecule type" value="Genomic_DNA"/>
</dbReference>
<name>A0A183A4B3_9TREM</name>
<gene>
    <name evidence="1" type="ORF">ECPE_LOCUS1798</name>
</gene>